<proteinExistence type="predicted"/>
<organism evidence="3 4">
    <name type="scientific">Cedecea colo</name>
    <dbReference type="NCBI Taxonomy" id="2552946"/>
    <lineage>
        <taxon>Bacteria</taxon>
        <taxon>Pseudomonadati</taxon>
        <taxon>Pseudomonadota</taxon>
        <taxon>Gammaproteobacteria</taxon>
        <taxon>Enterobacterales</taxon>
        <taxon>Enterobacteriaceae</taxon>
        <taxon>Cedecea</taxon>
    </lineage>
</organism>
<dbReference type="SUPFAM" id="SSF53254">
    <property type="entry name" value="Phosphoglycerate mutase-like"/>
    <property type="match status" value="1"/>
</dbReference>
<dbReference type="Proteomes" id="UP000697927">
    <property type="component" value="Unassembled WGS sequence"/>
</dbReference>
<evidence type="ECO:0000256" key="2">
    <source>
        <dbReference type="SAM" id="SignalP"/>
    </source>
</evidence>
<name>A0ABX0VP76_9ENTR</name>
<dbReference type="Pfam" id="PF00300">
    <property type="entry name" value="His_Phos_1"/>
    <property type="match status" value="2"/>
</dbReference>
<dbReference type="InterPro" id="IPR029033">
    <property type="entry name" value="His_PPase_superfam"/>
</dbReference>
<dbReference type="CDD" id="cd07067">
    <property type="entry name" value="HP_PGM_like"/>
    <property type="match status" value="1"/>
</dbReference>
<dbReference type="EMBL" id="SOYS01000007">
    <property type="protein sequence ID" value="NIY48819.1"/>
    <property type="molecule type" value="Genomic_DNA"/>
</dbReference>
<keyword evidence="2" id="KW-0732">Signal</keyword>
<keyword evidence="1" id="KW-0378">Hydrolase</keyword>
<evidence type="ECO:0000313" key="3">
    <source>
        <dbReference type="EMBL" id="NIY48819.1"/>
    </source>
</evidence>
<protein>
    <submittedName>
        <fullName evidence="3">Histidine phosphatase family protein</fullName>
    </submittedName>
</protein>
<sequence>MKKIYSWLAGLCLVLSVTQSFAADVTIYLTRHGKTMFNTVHRAQGWADTPLTAPGIEVARHLGKGLKDVKFYSVYSSDAGRARETARLIMDAKATPFTLNERPELREVCFGIFEGDLDPNMWGAAAKQAGFKSEAAMMKSFAARKISIADMIDAIAGADSSGGAEKYSTVAERMEQGILNIARHAHGNEARNVLVVSHGTAIMALLNKLGYQELTGPLENASVTKIRFTDEGKLVIDSVGDMSYVAQGKAWLKP</sequence>
<reference evidence="3 4" key="1">
    <citation type="journal article" date="2020" name="Microorganisms">
        <title>Polyphasic Characterisation of Cedecea colo sp. nov., a New Enteric Bacterium Isolated from the Koala Hindgut.</title>
        <authorList>
            <person name="Boath J.M."/>
            <person name="Dakhal S."/>
            <person name="Van T.T.H."/>
            <person name="Moore R.J."/>
            <person name="Dekiwadia C."/>
            <person name="Macreadie I.G."/>
        </authorList>
    </citation>
    <scope>NUCLEOTIDE SEQUENCE [LARGE SCALE GENOMIC DNA]</scope>
    <source>
        <strain evidence="3 4">ZA</strain>
    </source>
</reference>
<dbReference type="RefSeq" id="WP_167613033.1">
    <property type="nucleotide sequence ID" value="NZ_SOYS01000007.1"/>
</dbReference>
<feature type="signal peptide" evidence="2">
    <location>
        <begin position="1"/>
        <end position="22"/>
    </location>
</feature>
<dbReference type="InterPro" id="IPR013078">
    <property type="entry name" value="His_Pase_superF_clade-1"/>
</dbReference>
<feature type="chain" id="PRO_5045853802" evidence="2">
    <location>
        <begin position="23"/>
        <end position="254"/>
    </location>
</feature>
<evidence type="ECO:0000256" key="1">
    <source>
        <dbReference type="ARBA" id="ARBA00022801"/>
    </source>
</evidence>
<dbReference type="SMART" id="SM00855">
    <property type="entry name" value="PGAM"/>
    <property type="match status" value="1"/>
</dbReference>
<evidence type="ECO:0000313" key="4">
    <source>
        <dbReference type="Proteomes" id="UP000697927"/>
    </source>
</evidence>
<dbReference type="InterPro" id="IPR051695">
    <property type="entry name" value="Phosphoglycerate_Mutase"/>
</dbReference>
<comment type="caution">
    <text evidence="3">The sequence shown here is derived from an EMBL/GenBank/DDBJ whole genome shotgun (WGS) entry which is preliminary data.</text>
</comment>
<keyword evidence="4" id="KW-1185">Reference proteome</keyword>
<dbReference type="PANTHER" id="PTHR46517:SF1">
    <property type="entry name" value="FRUCTOSE-2,6-BISPHOSPHATASE TIGAR"/>
    <property type="match status" value="1"/>
</dbReference>
<accession>A0ABX0VP76</accession>
<dbReference type="PANTHER" id="PTHR46517">
    <property type="entry name" value="FRUCTOSE-2,6-BISPHOSPHATASE TIGAR"/>
    <property type="match status" value="1"/>
</dbReference>
<dbReference type="Gene3D" id="3.40.50.1240">
    <property type="entry name" value="Phosphoglycerate mutase-like"/>
    <property type="match status" value="1"/>
</dbReference>
<gene>
    <name evidence="3" type="ORF">E2L00_15230</name>
</gene>